<sequence length="128" mass="14210">MTIRLRRAQGDLEDVLAVGSLDDDEDYYGVATGQGGVGVGRNAPAPALMRYPRPQPSKESQICHFKPVDMASKLLIWMASTSQLEDLKDYSKRCGGNEDRRAVSRISHVQIKRKRDIGKPRSMTPHGT</sequence>
<gene>
    <name evidence="2" type="ordered locus">LOC_Os03g28969</name>
</gene>
<feature type="region of interest" description="Disordered" evidence="1">
    <location>
        <begin position="93"/>
        <end position="128"/>
    </location>
</feature>
<organism evidence="2">
    <name type="scientific">Oryza sativa subsp. japonica</name>
    <name type="common">Rice</name>
    <dbReference type="NCBI Taxonomy" id="39947"/>
    <lineage>
        <taxon>Eukaryota</taxon>
        <taxon>Viridiplantae</taxon>
        <taxon>Streptophyta</taxon>
        <taxon>Embryophyta</taxon>
        <taxon>Tracheophyta</taxon>
        <taxon>Spermatophyta</taxon>
        <taxon>Magnoliopsida</taxon>
        <taxon>Liliopsida</taxon>
        <taxon>Poales</taxon>
        <taxon>Poaceae</taxon>
        <taxon>BOP clade</taxon>
        <taxon>Oryzoideae</taxon>
        <taxon>Oryzeae</taxon>
        <taxon>Oryzinae</taxon>
        <taxon>Oryza</taxon>
        <taxon>Oryza sativa</taxon>
    </lineage>
</organism>
<name>Q10JZ1_ORYSJ</name>
<proteinExistence type="predicted"/>
<evidence type="ECO:0000313" key="2">
    <source>
        <dbReference type="EMBL" id="ABF96485.1"/>
    </source>
</evidence>
<reference evidence="2" key="1">
    <citation type="journal article" date="2005" name="Genome Res.">
        <title>Sequence, annotation, and analysis of synteny between rice chromosome 3 and diverged grass species.</title>
        <authorList>
            <consortium name="Rice Chromosome 3 Sequencing Consortium"/>
            <person name="Buell C.R."/>
            <person name="Yuan Q."/>
            <person name="Ouyang S."/>
            <person name="Liu J."/>
            <person name="Zhu W."/>
            <person name="Wang A."/>
            <person name="Maiti R."/>
            <person name="Haas B."/>
            <person name="Wortman J."/>
            <person name="Pertea M."/>
            <person name="Jones K.M."/>
            <person name="Kim M."/>
            <person name="Overton L."/>
            <person name="Tsitrin T."/>
            <person name="Fadrosh D."/>
            <person name="Bera J."/>
            <person name="Weaver B."/>
            <person name="Jin S."/>
            <person name="Johri S."/>
            <person name="Reardon M."/>
            <person name="Webb K."/>
            <person name="Hill J."/>
            <person name="Moffat K."/>
            <person name="Tallon L."/>
            <person name="Van Aken S."/>
            <person name="Lewis M."/>
            <person name="Utterback T."/>
            <person name="Feldblyum T."/>
            <person name="Zismann V."/>
            <person name="Iobst S."/>
            <person name="Hsiao J."/>
            <person name="de Vazeille A.R."/>
            <person name="Salzberg S.L."/>
            <person name="White O."/>
            <person name="Fraser C."/>
            <person name="Yu Y."/>
            <person name="Kim H."/>
            <person name="Rambo T."/>
            <person name="Currie J."/>
            <person name="Collura K."/>
            <person name="Kernodle-Thompson S."/>
            <person name="Wei F."/>
            <person name="Kudrna K."/>
            <person name="Ammiraju J.S."/>
            <person name="Luo M."/>
            <person name="Goicoechea J.L."/>
            <person name="Wing R.A."/>
            <person name="Henry D."/>
            <person name="Oates R."/>
            <person name="Palmer M."/>
            <person name="Pries G."/>
            <person name="Saski C."/>
            <person name="Simmons J."/>
            <person name="Soderlund C."/>
            <person name="Nelson W."/>
            <person name="de la Bastide M."/>
            <person name="Spiegel L."/>
            <person name="Nascimento L."/>
            <person name="Huang E."/>
            <person name="Preston R."/>
            <person name="Zutavern T."/>
            <person name="Palmer L."/>
            <person name="O'Shaughnessy A."/>
            <person name="Dike S."/>
            <person name="McCombie W.R."/>
            <person name="Minx P."/>
            <person name="Cordum H."/>
            <person name="Wilson R."/>
            <person name="Jin W."/>
            <person name="Lee H.R."/>
            <person name="Jiang J."/>
            <person name="Jackson S."/>
        </authorList>
    </citation>
    <scope>NUCLEOTIDE SEQUENCE [LARGE SCALE GENOMIC DNA]</scope>
</reference>
<reference evidence="2" key="2">
    <citation type="submission" date="2006-06" db="EMBL/GenBank/DDBJ databases">
        <authorList>
            <person name="Buell R."/>
            <person name="Wing R.A."/>
            <person name="McCombie W.A."/>
            <person name="Ouyang S."/>
        </authorList>
    </citation>
    <scope>NUCLEOTIDE SEQUENCE</scope>
</reference>
<evidence type="ECO:0000256" key="1">
    <source>
        <dbReference type="SAM" id="MobiDB-lite"/>
    </source>
</evidence>
<dbReference type="EMBL" id="DP000009">
    <property type="protein sequence ID" value="ABF96485.1"/>
    <property type="molecule type" value="Genomic_DNA"/>
</dbReference>
<feature type="compositionally biased region" description="Basic and acidic residues" evidence="1">
    <location>
        <begin position="93"/>
        <end position="102"/>
    </location>
</feature>
<protein>
    <submittedName>
        <fullName evidence="2">Uncharacterized protein</fullName>
    </submittedName>
</protein>
<accession>Q10JZ1</accession>
<dbReference type="AlphaFoldDB" id="Q10JZ1"/>